<sequence length="334" mass="36531">MKKIITFVLILGVTSVYAQNSIQNILAAGIDDAKKFSKSYVAPAAEGAMYSINNGWYNSGEAKEFLEFDISIIGNYSTVKDENKSFTLNTDNYNFIRYGDGSTSKKVATAFGYNDPEISVFVDYPTENGTESVEIVLPQGIGDTSFDFVPTAFIQGSIGLLKGTEIKVRFVPKLKFDEVETGLFGAGVQHEITSWLKNEDIFPVAISALIGYTHFNGSYDLDEGDFEGENQMIESNMNTWNFSAIVSTKLPVINFYGGLGYITGKADTDLKGTYTIDEGVLQGQTLKNPYSITNSINGINATLGTKLTLGFFKLSAAYSFQEYNNISVGLHFGS</sequence>
<proteinExistence type="predicted"/>
<dbReference type="Pfam" id="PF20230">
    <property type="entry name" value="DUF6588"/>
    <property type="match status" value="1"/>
</dbReference>
<name>A0ABU1K9T9_9FLAO</name>
<keyword evidence="3" id="KW-1185">Reference proteome</keyword>
<comment type="caution">
    <text evidence="2">The sequence shown here is derived from an EMBL/GenBank/DDBJ whole genome shotgun (WGS) entry which is preliminary data.</text>
</comment>
<feature type="signal peptide" evidence="1">
    <location>
        <begin position="1"/>
        <end position="18"/>
    </location>
</feature>
<organism evidence="2 3">
    <name type="scientific">Mesonia maritima</name>
    <dbReference type="NCBI Taxonomy" id="1793873"/>
    <lineage>
        <taxon>Bacteria</taxon>
        <taxon>Pseudomonadati</taxon>
        <taxon>Bacteroidota</taxon>
        <taxon>Flavobacteriia</taxon>
        <taxon>Flavobacteriales</taxon>
        <taxon>Flavobacteriaceae</taxon>
        <taxon>Mesonia</taxon>
    </lineage>
</organism>
<keyword evidence="1" id="KW-0732">Signal</keyword>
<evidence type="ECO:0000313" key="2">
    <source>
        <dbReference type="EMBL" id="MDR6302020.1"/>
    </source>
</evidence>
<dbReference type="RefSeq" id="WP_309730120.1">
    <property type="nucleotide sequence ID" value="NZ_JAVDQA010000010.1"/>
</dbReference>
<protein>
    <recommendedName>
        <fullName evidence="4">Transporter</fullName>
    </recommendedName>
</protein>
<reference evidence="2 3" key="1">
    <citation type="submission" date="2023-07" db="EMBL/GenBank/DDBJ databases">
        <title>Genomic Encyclopedia of Type Strains, Phase IV (KMG-IV): sequencing the most valuable type-strain genomes for metagenomic binning, comparative biology and taxonomic classification.</title>
        <authorList>
            <person name="Goeker M."/>
        </authorList>
    </citation>
    <scope>NUCLEOTIDE SEQUENCE [LARGE SCALE GENOMIC DNA]</scope>
    <source>
        <strain evidence="2 3">DSM 102814</strain>
    </source>
</reference>
<feature type="chain" id="PRO_5046078340" description="Transporter" evidence="1">
    <location>
        <begin position="19"/>
        <end position="334"/>
    </location>
</feature>
<dbReference type="EMBL" id="JAVDQA010000010">
    <property type="protein sequence ID" value="MDR6302020.1"/>
    <property type="molecule type" value="Genomic_DNA"/>
</dbReference>
<evidence type="ECO:0000313" key="3">
    <source>
        <dbReference type="Proteomes" id="UP001257659"/>
    </source>
</evidence>
<evidence type="ECO:0000256" key="1">
    <source>
        <dbReference type="SAM" id="SignalP"/>
    </source>
</evidence>
<accession>A0ABU1K9T9</accession>
<dbReference type="InterPro" id="IPR046495">
    <property type="entry name" value="DUF6588"/>
</dbReference>
<gene>
    <name evidence="2" type="ORF">GGR31_002697</name>
</gene>
<evidence type="ECO:0008006" key="4">
    <source>
        <dbReference type="Google" id="ProtNLM"/>
    </source>
</evidence>
<dbReference type="Proteomes" id="UP001257659">
    <property type="component" value="Unassembled WGS sequence"/>
</dbReference>